<dbReference type="PANTHER" id="PTHR31225">
    <property type="entry name" value="OS04G0344100 PROTEIN-RELATED"/>
    <property type="match status" value="1"/>
</dbReference>
<dbReference type="InterPro" id="IPR036397">
    <property type="entry name" value="RNaseH_sf"/>
</dbReference>
<dbReference type="GO" id="GO:0000287">
    <property type="term" value="F:magnesium ion binding"/>
    <property type="evidence" value="ECO:0007669"/>
    <property type="project" value="InterPro"/>
</dbReference>
<dbReference type="InterPro" id="IPR050148">
    <property type="entry name" value="Terpene_synthase-like"/>
</dbReference>
<dbReference type="Proteomes" id="UP000734854">
    <property type="component" value="Unassembled WGS sequence"/>
</dbReference>
<dbReference type="SUPFAM" id="SSF48576">
    <property type="entry name" value="Terpenoid synthases"/>
    <property type="match status" value="1"/>
</dbReference>
<dbReference type="InterPro" id="IPR005630">
    <property type="entry name" value="Terpene_synthase_metal-bd"/>
</dbReference>
<dbReference type="InterPro" id="IPR034741">
    <property type="entry name" value="Terpene_cyclase-like_1_C"/>
</dbReference>
<dbReference type="Pfam" id="PF25597">
    <property type="entry name" value="SH3_retrovirus"/>
    <property type="match status" value="1"/>
</dbReference>
<keyword evidence="6" id="KW-0472">Membrane</keyword>
<accession>A0A8J5CY73</accession>
<dbReference type="Pfam" id="PF01397">
    <property type="entry name" value="Terpene_synth"/>
    <property type="match status" value="1"/>
</dbReference>
<feature type="domain" description="Integrase catalytic" evidence="7">
    <location>
        <begin position="25"/>
        <end position="196"/>
    </location>
</feature>
<dbReference type="Pfam" id="PF03936">
    <property type="entry name" value="Terpene_synth_C"/>
    <property type="match status" value="1"/>
</dbReference>
<dbReference type="InterPro" id="IPR001906">
    <property type="entry name" value="Terpene_synth_N"/>
</dbReference>
<evidence type="ECO:0000313" key="8">
    <source>
        <dbReference type="EMBL" id="KAG6474518.1"/>
    </source>
</evidence>
<comment type="caution">
    <text evidence="8">The sequence shown here is derived from an EMBL/GenBank/DDBJ whole genome shotgun (WGS) entry which is preliminary data.</text>
</comment>
<dbReference type="GO" id="GO:0016114">
    <property type="term" value="P:terpenoid biosynthetic process"/>
    <property type="evidence" value="ECO:0007669"/>
    <property type="project" value="InterPro"/>
</dbReference>
<dbReference type="Gene3D" id="3.30.420.10">
    <property type="entry name" value="Ribonuclease H-like superfamily/Ribonuclease H"/>
    <property type="match status" value="1"/>
</dbReference>
<evidence type="ECO:0000256" key="1">
    <source>
        <dbReference type="ARBA" id="ARBA00001946"/>
    </source>
</evidence>
<keyword evidence="9" id="KW-1185">Reference proteome</keyword>
<dbReference type="Pfam" id="PF00665">
    <property type="entry name" value="rve"/>
    <property type="match status" value="1"/>
</dbReference>
<dbReference type="InterPro" id="IPR012337">
    <property type="entry name" value="RNaseH-like_sf"/>
</dbReference>
<evidence type="ECO:0000256" key="5">
    <source>
        <dbReference type="SAM" id="MobiDB-lite"/>
    </source>
</evidence>
<gene>
    <name evidence="8" type="ORF">ZIOFF_068455</name>
</gene>
<dbReference type="GO" id="GO:0010333">
    <property type="term" value="F:terpene synthase activity"/>
    <property type="evidence" value="ECO:0007669"/>
    <property type="project" value="InterPro"/>
</dbReference>
<dbReference type="InterPro" id="IPR008930">
    <property type="entry name" value="Terpenoid_cyclase/PrenylTrfase"/>
</dbReference>
<reference evidence="8 9" key="1">
    <citation type="submission" date="2020-08" db="EMBL/GenBank/DDBJ databases">
        <title>Plant Genome Project.</title>
        <authorList>
            <person name="Zhang R.-G."/>
        </authorList>
    </citation>
    <scope>NUCLEOTIDE SEQUENCE [LARGE SCALE GENOMIC DNA]</scope>
    <source>
        <tissue evidence="8">Rhizome</tissue>
    </source>
</reference>
<evidence type="ECO:0000313" key="9">
    <source>
        <dbReference type="Proteomes" id="UP000734854"/>
    </source>
</evidence>
<dbReference type="EMBL" id="JACMSC010000019">
    <property type="protein sequence ID" value="KAG6474518.1"/>
    <property type="molecule type" value="Genomic_DNA"/>
</dbReference>
<feature type="transmembrane region" description="Helical" evidence="6">
    <location>
        <begin position="641"/>
        <end position="668"/>
    </location>
</feature>
<comment type="cofactor">
    <cofactor evidence="1">
        <name>Mg(2+)</name>
        <dbReference type="ChEBI" id="CHEBI:18420"/>
    </cofactor>
</comment>
<keyword evidence="6" id="KW-0812">Transmembrane</keyword>
<dbReference type="CDD" id="cd09272">
    <property type="entry name" value="RNase_HI_RT_Ty1"/>
    <property type="match status" value="1"/>
</dbReference>
<dbReference type="PROSITE" id="PS50994">
    <property type="entry name" value="INTEGRASE"/>
    <property type="match status" value="1"/>
</dbReference>
<organism evidence="8 9">
    <name type="scientific">Zingiber officinale</name>
    <name type="common">Ginger</name>
    <name type="synonym">Amomum zingiber</name>
    <dbReference type="NCBI Taxonomy" id="94328"/>
    <lineage>
        <taxon>Eukaryota</taxon>
        <taxon>Viridiplantae</taxon>
        <taxon>Streptophyta</taxon>
        <taxon>Embryophyta</taxon>
        <taxon>Tracheophyta</taxon>
        <taxon>Spermatophyta</taxon>
        <taxon>Magnoliopsida</taxon>
        <taxon>Liliopsida</taxon>
        <taxon>Zingiberales</taxon>
        <taxon>Zingiberaceae</taxon>
        <taxon>Zingiber</taxon>
    </lineage>
</organism>
<dbReference type="GO" id="GO:0003676">
    <property type="term" value="F:nucleic acid binding"/>
    <property type="evidence" value="ECO:0007669"/>
    <property type="project" value="InterPro"/>
</dbReference>
<evidence type="ECO:0000256" key="3">
    <source>
        <dbReference type="ARBA" id="ARBA00022842"/>
    </source>
</evidence>
<proteinExistence type="predicted"/>
<keyword evidence="6" id="KW-1133">Transmembrane helix</keyword>
<feature type="compositionally biased region" description="Low complexity" evidence="5">
    <location>
        <begin position="293"/>
        <end position="320"/>
    </location>
</feature>
<dbReference type="InterPro" id="IPR008949">
    <property type="entry name" value="Isoprenoid_synthase_dom_sf"/>
</dbReference>
<evidence type="ECO:0000256" key="2">
    <source>
        <dbReference type="ARBA" id="ARBA00022723"/>
    </source>
</evidence>
<dbReference type="SFLD" id="SFLDS00005">
    <property type="entry name" value="Isoprenoid_Synthase_Type_I"/>
    <property type="match status" value="1"/>
</dbReference>
<dbReference type="InterPro" id="IPR036965">
    <property type="entry name" value="Terpene_synth_N_sf"/>
</dbReference>
<protein>
    <recommendedName>
        <fullName evidence="7">Integrase catalytic domain-containing protein</fullName>
    </recommendedName>
</protein>
<keyword evidence="4" id="KW-0456">Lyase</keyword>
<dbReference type="Gene3D" id="1.10.600.10">
    <property type="entry name" value="Farnesyl Diphosphate Synthase"/>
    <property type="match status" value="1"/>
</dbReference>
<dbReference type="SUPFAM" id="SSF48239">
    <property type="entry name" value="Terpenoid cyclases/Protein prenyltransferases"/>
    <property type="match status" value="1"/>
</dbReference>
<dbReference type="SFLD" id="SFLDG01019">
    <property type="entry name" value="Terpene_Cyclase_Like_1_C_Termi"/>
    <property type="match status" value="1"/>
</dbReference>
<sequence length="959" mass="110279">MVQGLPHIEGKQHVCEGCAFGKQHRLPFPKGVSWRAKEKLELIHTDVCGPMDTLSHAQNRYFILFIDDHTRMTWVYFMRQKSEVFMIFKKFKSLVEKQSGCFIKTLRSDRGKEYTSKEFHNFCEDEGVERQLTVRYTPQQNGVTERKNQTIVEMAKSMMHEKGLPKIFWAAVYLSNRCPTTAIPNKTPFEEWSGRRPSVNHLKVFGSTCYSQIPKEKRSKLDESSERCIFVGYSTMSKGYRLFNLQLGQVIISRDVQVDENALWNWEENKVEKKDILISTDKEDEIEPSTPDSSSSQPNEESSTDPTSSNSSSPSATPKSDLGGSLDDMKSTSGYCFSFGSAIFSWVSKKQQSVAQSSAEAEYISASVATSQAIWLRKILADLGHHQIEGTVLYCDNKSAIAMAKNPVHHNRTRHIALKHHFIRQAIEDKEIQLEFYDRAHGEIRNMLCDARSSSELMLAIDCVQKLDVEHHFEEEIVAALESLYMESYADQLHRRVNTLHEAALLFRLLRQTRYPVSSDHKRGDFMPSLTGGSHGIVSLLEASYLNTGEGILYEANRFATHHLNSLMPHFAPHFAKFIRQTLAHPYHVSLQSYRARRFLVSFGGGEQGRRKIVEEFARRDFKEVQLLHLQELEQVTRFSIYLHLARVVVIVVLILFVVCAVGGRLGLARKLKFARDQPSKWYTWSMTVLSNPKFSSYRIALTKVIAFVYLIDDIFDVYGSLDELELFARAMNKWELSANIDPRPFCMKITYTALFETTNEIAQMIYEEHGWNPMDSLKNAWIELCNAFLVEAKWFEQSQVPTSHDYFKNGIVSCGVPVVLIHIYFLLGQAITHENVSYLETYPNLISCPATILRLWDDLGSAKDEEQDGKDGSFLECFMKENPHCSFEVAKEEVMRLITKAWEELNKESFSSSTKFSRDFVKCCLNTARMVRVMYSYNEEHKLPMFEDYVNLLLIENF</sequence>
<dbReference type="SUPFAM" id="SSF53098">
    <property type="entry name" value="Ribonuclease H-like"/>
    <property type="match status" value="1"/>
</dbReference>
<dbReference type="PANTHER" id="PTHR31225:SF0">
    <property type="entry name" value="S-(+)-LINALOOL SYNTHASE, CHLOROPLASTIC"/>
    <property type="match status" value="1"/>
</dbReference>
<dbReference type="AlphaFoldDB" id="A0A8J5CY73"/>
<dbReference type="GO" id="GO:0015074">
    <property type="term" value="P:DNA integration"/>
    <property type="evidence" value="ECO:0007669"/>
    <property type="project" value="InterPro"/>
</dbReference>
<keyword evidence="2" id="KW-0479">Metal-binding</keyword>
<dbReference type="InterPro" id="IPR057670">
    <property type="entry name" value="SH3_retrovirus"/>
</dbReference>
<evidence type="ECO:0000256" key="4">
    <source>
        <dbReference type="ARBA" id="ARBA00023239"/>
    </source>
</evidence>
<dbReference type="InterPro" id="IPR001584">
    <property type="entry name" value="Integrase_cat-core"/>
</dbReference>
<feature type="region of interest" description="Disordered" evidence="5">
    <location>
        <begin position="279"/>
        <end position="324"/>
    </location>
</feature>
<dbReference type="Gene3D" id="1.50.10.130">
    <property type="entry name" value="Terpene synthase, N-terminal domain"/>
    <property type="match status" value="1"/>
</dbReference>
<keyword evidence="3" id="KW-0460">Magnesium</keyword>
<evidence type="ECO:0000259" key="7">
    <source>
        <dbReference type="PROSITE" id="PS50994"/>
    </source>
</evidence>
<evidence type="ECO:0000256" key="6">
    <source>
        <dbReference type="SAM" id="Phobius"/>
    </source>
</evidence>
<name>A0A8J5CY73_ZINOF</name>